<organism evidence="2 3">
    <name type="scientific">Xenopus laevis</name>
    <name type="common">African clawed frog</name>
    <dbReference type="NCBI Taxonomy" id="8355"/>
    <lineage>
        <taxon>Eukaryota</taxon>
        <taxon>Metazoa</taxon>
        <taxon>Chordata</taxon>
        <taxon>Craniata</taxon>
        <taxon>Vertebrata</taxon>
        <taxon>Euteleostomi</taxon>
        <taxon>Amphibia</taxon>
        <taxon>Batrachia</taxon>
        <taxon>Anura</taxon>
        <taxon>Pipoidea</taxon>
        <taxon>Pipidae</taxon>
        <taxon>Xenopodinae</taxon>
        <taxon>Xenopus</taxon>
        <taxon>Xenopus</taxon>
    </lineage>
</organism>
<evidence type="ECO:0000256" key="1">
    <source>
        <dbReference type="SAM" id="MobiDB-lite"/>
    </source>
</evidence>
<reference evidence="3" key="1">
    <citation type="journal article" date="2016" name="Nature">
        <title>Genome evolution in the allotetraploid frog Xenopus laevis.</title>
        <authorList>
            <person name="Session A.M."/>
            <person name="Uno Y."/>
            <person name="Kwon T."/>
            <person name="Chapman J.A."/>
            <person name="Toyoda A."/>
            <person name="Takahashi S."/>
            <person name="Fukui A."/>
            <person name="Hikosaka A."/>
            <person name="Suzuki A."/>
            <person name="Kondo M."/>
            <person name="van Heeringen S.J."/>
            <person name="Quigley I."/>
            <person name="Heinz S."/>
            <person name="Ogino H."/>
            <person name="Ochi H."/>
            <person name="Hellsten U."/>
            <person name="Lyons J.B."/>
            <person name="Simakov O."/>
            <person name="Putnam N."/>
            <person name="Stites J."/>
            <person name="Kuroki Y."/>
            <person name="Tanaka T."/>
            <person name="Michiue T."/>
            <person name="Watanabe M."/>
            <person name="Bogdanovic O."/>
            <person name="Lister R."/>
            <person name="Georgiou G."/>
            <person name="Paranjpe S.S."/>
            <person name="van Kruijsbergen I."/>
            <person name="Shu S."/>
            <person name="Carlson J."/>
            <person name="Kinoshita T."/>
            <person name="Ohta Y."/>
            <person name="Mawaribuchi S."/>
            <person name="Jenkins J."/>
            <person name="Grimwood J."/>
            <person name="Schmutz J."/>
            <person name="Mitros T."/>
            <person name="Mozaffari S.V."/>
            <person name="Suzuki Y."/>
            <person name="Haramoto Y."/>
            <person name="Yamamoto T.S."/>
            <person name="Takagi C."/>
            <person name="Heald R."/>
            <person name="Miller K."/>
            <person name="Haudenschild C."/>
            <person name="Kitzman J."/>
            <person name="Nakayama T."/>
            <person name="Izutsu Y."/>
            <person name="Robert J."/>
            <person name="Fortriede J."/>
            <person name="Burns K."/>
            <person name="Lotay V."/>
            <person name="Karimi K."/>
            <person name="Yasuoka Y."/>
            <person name="Dichmann D.S."/>
            <person name="Flajnik M.F."/>
            <person name="Houston D.W."/>
            <person name="Shendure J."/>
            <person name="DuPasquier L."/>
            <person name="Vize P.D."/>
            <person name="Zorn A.M."/>
            <person name="Ito M."/>
            <person name="Marcotte E.M."/>
            <person name="Wallingford J.B."/>
            <person name="Ito Y."/>
            <person name="Asashima M."/>
            <person name="Ueno N."/>
            <person name="Matsuda Y."/>
            <person name="Veenstra G.J."/>
            <person name="Fujiyama A."/>
            <person name="Harland R.M."/>
            <person name="Taira M."/>
            <person name="Rokhsar D.S."/>
        </authorList>
    </citation>
    <scope>NUCLEOTIDE SEQUENCE [LARGE SCALE GENOMIC DNA]</scope>
    <source>
        <strain evidence="3">J</strain>
    </source>
</reference>
<feature type="compositionally biased region" description="Polar residues" evidence="1">
    <location>
        <begin position="27"/>
        <end position="38"/>
    </location>
</feature>
<dbReference type="EMBL" id="CM004471">
    <property type="protein sequence ID" value="OCT87931.1"/>
    <property type="molecule type" value="Genomic_DNA"/>
</dbReference>
<evidence type="ECO:0000313" key="3">
    <source>
        <dbReference type="Proteomes" id="UP000694892"/>
    </source>
</evidence>
<feature type="compositionally biased region" description="Basic and acidic residues" evidence="1">
    <location>
        <begin position="39"/>
        <end position="54"/>
    </location>
</feature>
<protein>
    <submittedName>
        <fullName evidence="2">Uncharacterized protein</fullName>
    </submittedName>
</protein>
<feature type="non-terminal residue" evidence="2">
    <location>
        <position position="1"/>
    </location>
</feature>
<dbReference type="Proteomes" id="UP000694892">
    <property type="component" value="Chromosome 3S"/>
</dbReference>
<sequence>GSGTQIQYRERGPLEEGNALQNLHSNIQSGTDTIQGEGTTERRESCPAEEREPLGEGNPARAYTLICRGTQIQYRERKPILPCRAYTLIYRGILIQYRERGPFEEGDPALQSLHSNIQMDTDTIQGEGTIGRRESCTAELTL</sequence>
<evidence type="ECO:0000313" key="2">
    <source>
        <dbReference type="EMBL" id="OCT87931.1"/>
    </source>
</evidence>
<accession>A0A974HS64</accession>
<dbReference type="AlphaFoldDB" id="A0A974HS64"/>
<name>A0A974HS64_XENLA</name>
<gene>
    <name evidence="2" type="ORF">XELAEV_18021634mg</name>
</gene>
<proteinExistence type="predicted"/>
<feature type="region of interest" description="Disordered" evidence="1">
    <location>
        <begin position="27"/>
        <end position="60"/>
    </location>
</feature>